<dbReference type="RefSeq" id="WP_129396499.1">
    <property type="nucleotide sequence ID" value="NZ_CP025086.1"/>
</dbReference>
<dbReference type="EMBL" id="QUMO01000006">
    <property type="protein sequence ID" value="REF83304.1"/>
    <property type="molecule type" value="Genomic_DNA"/>
</dbReference>
<sequence>MNANLVLNSPVGIGYNTAAGAGQCVISGNQGATSGAIISVTWNDTTGSVAVTPGATDYGNQYDAQEGVAFVGNNRSY</sequence>
<reference evidence="1 2" key="1">
    <citation type="submission" date="2018-08" db="EMBL/GenBank/DDBJ databases">
        <title>Genomic Encyclopedia of Type Strains, Phase IV (KMG-IV): sequencing the most valuable type-strain genomes for metagenomic binning, comparative biology and taxonomic classification.</title>
        <authorList>
            <person name="Goeker M."/>
        </authorList>
    </citation>
    <scope>NUCLEOTIDE SEQUENCE [LARGE SCALE GENOMIC DNA]</scope>
    <source>
        <strain evidence="1 2">BW863</strain>
    </source>
</reference>
<evidence type="ECO:0000313" key="1">
    <source>
        <dbReference type="EMBL" id="REF83304.1"/>
    </source>
</evidence>
<protein>
    <submittedName>
        <fullName evidence="1">Uncharacterized protein</fullName>
    </submittedName>
</protein>
<name>A0A3D9YL92_9HYPH</name>
<evidence type="ECO:0000313" key="2">
    <source>
        <dbReference type="Proteomes" id="UP000256900"/>
    </source>
</evidence>
<dbReference type="AlphaFoldDB" id="A0A3D9YL92"/>
<gene>
    <name evidence="1" type="ORF">DES32_3223</name>
</gene>
<keyword evidence="2" id="KW-1185">Reference proteome</keyword>
<dbReference type="Proteomes" id="UP000256900">
    <property type="component" value="Unassembled WGS sequence"/>
</dbReference>
<organism evidence="1 2">
    <name type="scientific">Methylovirgula ligni</name>
    <dbReference type="NCBI Taxonomy" id="569860"/>
    <lineage>
        <taxon>Bacteria</taxon>
        <taxon>Pseudomonadati</taxon>
        <taxon>Pseudomonadota</taxon>
        <taxon>Alphaproteobacteria</taxon>
        <taxon>Hyphomicrobiales</taxon>
        <taxon>Beijerinckiaceae</taxon>
        <taxon>Methylovirgula</taxon>
    </lineage>
</organism>
<accession>A0A3D9YL92</accession>
<comment type="caution">
    <text evidence="1">The sequence shown here is derived from an EMBL/GenBank/DDBJ whole genome shotgun (WGS) entry which is preliminary data.</text>
</comment>
<proteinExistence type="predicted"/>